<dbReference type="InterPro" id="IPR001789">
    <property type="entry name" value="Sig_transdc_resp-reg_receiver"/>
</dbReference>
<dbReference type="EMBL" id="JAVKGR010000001">
    <property type="protein sequence ID" value="MDR8018401.1"/>
    <property type="molecule type" value="Genomic_DNA"/>
</dbReference>
<evidence type="ECO:0000259" key="4">
    <source>
        <dbReference type="PROSITE" id="PS50110"/>
    </source>
</evidence>
<dbReference type="RefSeq" id="WP_310547374.1">
    <property type="nucleotide sequence ID" value="NZ_JAVKGR010000001.1"/>
</dbReference>
<keyword evidence="1 3" id="KW-0238">DNA-binding</keyword>
<dbReference type="InterPro" id="IPR036388">
    <property type="entry name" value="WH-like_DNA-bd_sf"/>
</dbReference>
<reference evidence="6 7" key="1">
    <citation type="submission" date="2023-09" db="EMBL/GenBank/DDBJ databases">
        <title>Description of three actinobacteria isolated from air of manufacturing shop in a pharmaceutical factory.</title>
        <authorList>
            <person name="Zhang D.-F."/>
        </authorList>
    </citation>
    <scope>NUCLEOTIDE SEQUENCE [LARGE SCALE GENOMIC DNA]</scope>
    <source>
        <strain evidence="6 7">LY-0111</strain>
    </source>
</reference>
<evidence type="ECO:0000313" key="6">
    <source>
        <dbReference type="EMBL" id="MDR8018401.1"/>
    </source>
</evidence>
<dbReference type="Gene3D" id="1.10.10.10">
    <property type="entry name" value="Winged helix-like DNA-binding domain superfamily/Winged helix DNA-binding domain"/>
    <property type="match status" value="1"/>
</dbReference>
<dbReference type="Gene3D" id="3.40.50.2300">
    <property type="match status" value="1"/>
</dbReference>
<organism evidence="6 7">
    <name type="scientific">Nesterenkonia aerolata</name>
    <dbReference type="NCBI Taxonomy" id="3074079"/>
    <lineage>
        <taxon>Bacteria</taxon>
        <taxon>Bacillati</taxon>
        <taxon>Actinomycetota</taxon>
        <taxon>Actinomycetes</taxon>
        <taxon>Micrococcales</taxon>
        <taxon>Micrococcaceae</taxon>
        <taxon>Nesterenkonia</taxon>
    </lineage>
</organism>
<evidence type="ECO:0000256" key="1">
    <source>
        <dbReference type="ARBA" id="ARBA00023125"/>
    </source>
</evidence>
<keyword evidence="2" id="KW-0597">Phosphoprotein</keyword>
<dbReference type="InterPro" id="IPR011006">
    <property type="entry name" value="CheY-like_superfamily"/>
</dbReference>
<dbReference type="SUPFAM" id="SSF52172">
    <property type="entry name" value="CheY-like"/>
    <property type="match status" value="1"/>
</dbReference>
<dbReference type="Proteomes" id="UP001251870">
    <property type="component" value="Unassembled WGS sequence"/>
</dbReference>
<evidence type="ECO:0000256" key="2">
    <source>
        <dbReference type="PROSITE-ProRule" id="PRU00169"/>
    </source>
</evidence>
<protein>
    <submittedName>
        <fullName evidence="6">Response regulator transcription factor</fullName>
    </submittedName>
</protein>
<keyword evidence="7" id="KW-1185">Reference proteome</keyword>
<dbReference type="Pfam" id="PF00072">
    <property type="entry name" value="Response_reg"/>
    <property type="match status" value="1"/>
</dbReference>
<comment type="caution">
    <text evidence="6">The sequence shown here is derived from an EMBL/GenBank/DDBJ whole genome shotgun (WGS) entry which is preliminary data.</text>
</comment>
<dbReference type="InterPro" id="IPR039420">
    <property type="entry name" value="WalR-like"/>
</dbReference>
<dbReference type="Gene3D" id="6.10.250.690">
    <property type="match status" value="1"/>
</dbReference>
<dbReference type="PROSITE" id="PS51755">
    <property type="entry name" value="OMPR_PHOB"/>
    <property type="match status" value="1"/>
</dbReference>
<accession>A0ABU2DPS9</accession>
<dbReference type="InterPro" id="IPR001867">
    <property type="entry name" value="OmpR/PhoB-type_DNA-bd"/>
</dbReference>
<proteinExistence type="predicted"/>
<sequence>MGNHADPRSFTRLDGSPVRAVVVDDERNLTELLAMALGNEGWRVETAANGQEALNTIREFSPDVVVLDVMMPGTDGLEVLRRLRAAGNDVPVLFLTAKDSVDDRIDAITAGGDDYVTKPFHLREVVARVRGMARRYIGATSDDGPLVVGDLTLDERTYEVQRAGVPVRLTAKEFELLRYLMQNQRQVLTRAQILENVWSYDFGGKSGVVEIYISYLRKKIDSLGPALIHTVRSVGYTIRQAEA</sequence>
<dbReference type="Pfam" id="PF00486">
    <property type="entry name" value="Trans_reg_C"/>
    <property type="match status" value="1"/>
</dbReference>
<evidence type="ECO:0000256" key="3">
    <source>
        <dbReference type="PROSITE-ProRule" id="PRU01091"/>
    </source>
</evidence>
<feature type="domain" description="Response regulatory" evidence="4">
    <location>
        <begin position="19"/>
        <end position="133"/>
    </location>
</feature>
<dbReference type="SMART" id="SM00448">
    <property type="entry name" value="REC"/>
    <property type="match status" value="1"/>
</dbReference>
<evidence type="ECO:0000313" key="7">
    <source>
        <dbReference type="Proteomes" id="UP001251870"/>
    </source>
</evidence>
<name>A0ABU2DPS9_9MICC</name>
<gene>
    <name evidence="6" type="ORF">RIL96_02305</name>
</gene>
<dbReference type="SMART" id="SM00862">
    <property type="entry name" value="Trans_reg_C"/>
    <property type="match status" value="1"/>
</dbReference>
<dbReference type="PROSITE" id="PS50110">
    <property type="entry name" value="RESPONSE_REGULATORY"/>
    <property type="match status" value="1"/>
</dbReference>
<dbReference type="PANTHER" id="PTHR48111">
    <property type="entry name" value="REGULATOR OF RPOS"/>
    <property type="match status" value="1"/>
</dbReference>
<dbReference type="PANTHER" id="PTHR48111:SF28">
    <property type="entry name" value="TRANSCRIPTIONAL REGULATORY PROTEIN TCRX-RELATED"/>
    <property type="match status" value="1"/>
</dbReference>
<evidence type="ECO:0000259" key="5">
    <source>
        <dbReference type="PROSITE" id="PS51755"/>
    </source>
</evidence>
<feature type="modified residue" description="4-aspartylphosphate" evidence="2">
    <location>
        <position position="68"/>
    </location>
</feature>
<dbReference type="CDD" id="cd00383">
    <property type="entry name" value="trans_reg_C"/>
    <property type="match status" value="1"/>
</dbReference>
<feature type="DNA-binding region" description="OmpR/PhoB-type" evidence="3">
    <location>
        <begin position="143"/>
        <end position="240"/>
    </location>
</feature>
<feature type="domain" description="OmpR/PhoB-type" evidence="5">
    <location>
        <begin position="143"/>
        <end position="240"/>
    </location>
</feature>